<protein>
    <submittedName>
        <fullName evidence="2">Metallophosphoesterase</fullName>
    </submittedName>
</protein>
<organism evidence="2 3">
    <name type="scientific">Archaeoglobus veneficus (strain DSM 11195 / SNP6)</name>
    <dbReference type="NCBI Taxonomy" id="693661"/>
    <lineage>
        <taxon>Archaea</taxon>
        <taxon>Methanobacteriati</taxon>
        <taxon>Methanobacteriota</taxon>
        <taxon>Archaeoglobi</taxon>
        <taxon>Archaeoglobales</taxon>
        <taxon>Archaeoglobaceae</taxon>
        <taxon>Archaeoglobus</taxon>
    </lineage>
</organism>
<gene>
    <name evidence="2" type="ordered locus">Arcve_0268</name>
</gene>
<dbReference type="Gene3D" id="3.60.21.10">
    <property type="match status" value="1"/>
</dbReference>
<sequence length="206" mass="22320">MRILALADIHGRKIEKPDYDVDVVFVAGDFTNADDPSFVEGVLDALSTTGAKIFAVPGNMDKKGVLEILENRGVSIHLKTVDVGGFTFVGLGGSNPTPFGTPFEMTDDEIEKELSKLSGDIAIFHPPPNGFFDWIGENSVGSMAVRKWMDEKKPKMLICAHIHEHQGVAKHNETLIVKLGTAMKGSAALIEIGEGFDPVIVRFVSI</sequence>
<evidence type="ECO:0000259" key="1">
    <source>
        <dbReference type="Pfam" id="PF00149"/>
    </source>
</evidence>
<name>F2KNZ5_ARCVS</name>
<dbReference type="InterPro" id="IPR051693">
    <property type="entry name" value="UPF0046_metallophosphoest"/>
</dbReference>
<dbReference type="EMBL" id="CP002588">
    <property type="protein sequence ID" value="AEA46303.1"/>
    <property type="molecule type" value="Genomic_DNA"/>
</dbReference>
<feature type="domain" description="Calcineurin-like phosphoesterase" evidence="1">
    <location>
        <begin position="1"/>
        <end position="164"/>
    </location>
</feature>
<evidence type="ECO:0000313" key="2">
    <source>
        <dbReference type="EMBL" id="AEA46303.1"/>
    </source>
</evidence>
<dbReference type="InterPro" id="IPR029052">
    <property type="entry name" value="Metallo-depent_PP-like"/>
</dbReference>
<dbReference type="PANTHER" id="PTHR12905">
    <property type="entry name" value="METALLOPHOSPHOESTERASE"/>
    <property type="match status" value="1"/>
</dbReference>
<dbReference type="HOGENOM" id="CLU_041441_5_0_2"/>
<dbReference type="InterPro" id="IPR004843">
    <property type="entry name" value="Calcineurin-like_PHP"/>
</dbReference>
<dbReference type="OrthoDB" id="50367at2157"/>
<reference evidence="2 3" key="1">
    <citation type="submission" date="2011-03" db="EMBL/GenBank/DDBJ databases">
        <title>The complete genome of Archaeoglobus veneficus SNP6.</title>
        <authorList>
            <consortium name="US DOE Joint Genome Institute (JGI-PGF)"/>
            <person name="Lucas S."/>
            <person name="Copeland A."/>
            <person name="Lapidus A."/>
            <person name="Bruce D."/>
            <person name="Goodwin L."/>
            <person name="Pitluck S."/>
            <person name="Kyrpides N."/>
            <person name="Mavromatis K."/>
            <person name="Pagani I."/>
            <person name="Ivanova N."/>
            <person name="Mikhailova N."/>
            <person name="Lu M."/>
            <person name="Detter J.C."/>
            <person name="Tapia R."/>
            <person name="Han C."/>
            <person name="Land M."/>
            <person name="Hauser L."/>
            <person name="Markowitz V."/>
            <person name="Cheng J.-F."/>
            <person name="Hugenholtz P."/>
            <person name="Woyke T."/>
            <person name="Wu D."/>
            <person name="Spring S."/>
            <person name="Brambilla E."/>
            <person name="Klenk H.-P."/>
            <person name="Eisen J.A."/>
        </authorList>
    </citation>
    <scope>NUCLEOTIDE SEQUENCE [LARGE SCALE GENOMIC DNA]</scope>
    <source>
        <strain>SNP6</strain>
    </source>
</reference>
<dbReference type="RefSeq" id="WP_013682979.1">
    <property type="nucleotide sequence ID" value="NC_015320.1"/>
</dbReference>
<dbReference type="STRING" id="693661.Arcve_0268"/>
<evidence type="ECO:0000313" key="3">
    <source>
        <dbReference type="Proteomes" id="UP000008136"/>
    </source>
</evidence>
<dbReference type="eggNOG" id="arCOG01145">
    <property type="taxonomic scope" value="Archaea"/>
</dbReference>
<dbReference type="Proteomes" id="UP000008136">
    <property type="component" value="Chromosome"/>
</dbReference>
<keyword evidence="3" id="KW-1185">Reference proteome</keyword>
<proteinExistence type="predicted"/>
<dbReference type="AlphaFoldDB" id="F2KNZ5"/>
<dbReference type="Pfam" id="PF00149">
    <property type="entry name" value="Metallophos"/>
    <property type="match status" value="1"/>
</dbReference>
<dbReference type="SUPFAM" id="SSF56300">
    <property type="entry name" value="Metallo-dependent phosphatases"/>
    <property type="match status" value="1"/>
</dbReference>
<dbReference type="PANTHER" id="PTHR12905:SF0">
    <property type="entry name" value="CALCINEURIN-LIKE PHOSPHOESTERASE DOMAIN-CONTAINING PROTEIN"/>
    <property type="match status" value="1"/>
</dbReference>
<dbReference type="KEGG" id="ave:Arcve_0268"/>
<dbReference type="GO" id="GO:0016787">
    <property type="term" value="F:hydrolase activity"/>
    <property type="evidence" value="ECO:0007669"/>
    <property type="project" value="InterPro"/>
</dbReference>
<accession>F2KNZ5</accession>
<dbReference type="GeneID" id="10393362"/>